<evidence type="ECO:0000313" key="4">
    <source>
        <dbReference type="RefSeq" id="XP_013383913.1"/>
    </source>
</evidence>
<organism evidence="3 4">
    <name type="scientific">Lingula anatina</name>
    <name type="common">Brachiopod</name>
    <name type="synonym">Lingula unguis</name>
    <dbReference type="NCBI Taxonomy" id="7574"/>
    <lineage>
        <taxon>Eukaryota</taxon>
        <taxon>Metazoa</taxon>
        <taxon>Spiralia</taxon>
        <taxon>Lophotrochozoa</taxon>
        <taxon>Brachiopoda</taxon>
        <taxon>Linguliformea</taxon>
        <taxon>Lingulata</taxon>
        <taxon>Lingulida</taxon>
        <taxon>Linguloidea</taxon>
        <taxon>Lingulidae</taxon>
        <taxon>Lingula</taxon>
    </lineage>
</organism>
<gene>
    <name evidence="4" type="primary">LOC106154189</name>
</gene>
<dbReference type="PROSITE" id="PS50174">
    <property type="entry name" value="G_PATCH"/>
    <property type="match status" value="1"/>
</dbReference>
<dbReference type="Proteomes" id="UP000085678">
    <property type="component" value="Unplaced"/>
</dbReference>
<sequence length="813" mass="92740">MEVCEVEDGNIECAEGVEYEKPHEAKLDSKAEQSESGEKDSEVMETNEAEKPGEQSGNQDTKSDSKAEKSENKRAKSKKGIGLKGEKQCALDEQKALMDRLFSGEADAGVETVEVEVRVPVYARQKTKKDFMLDDQRKYMEQLFRGEVSPDEPFVMLAEKKRHEIRYRDASQVRKLQDQPMNLEEQMLALKKQQVMLTLDDGQEPPSMLDVIKYQNDHSDMVQTMKQGFYEKNAPEEKKEKREKWNTDKQGHMPMDQLTRKVKAMMHILRTQPHRSSVIDTINCASKSEEVKLDIYRVYQRIEFGGKKRFKCMMYLDNLKVAEAWGNQKKHARHQVYKVALAHLKEEDVQKLVQKNKRGLPSAADMQKNGMELECPGQGLTRESNAGSIPNHPINKGWSIRKPLEDFVLYRKQELNVDLGEGPAAILKQSADFSHCLLEFEYEVEKVAPPVGPSLVPKKPKLDEMPPPPQPPPQMYNTPIWHQWVHDKAEWEKKWHEMSAAYKKYEKEFPWHAEQEKLKARERHRQMQEAGMTGWQDFKWKRAADGGSSQSSYAPTSKWGYQQTPQQPVTSTVPPPPEFVNMYKCTCYIEGRKMGYAENLVKAHAKQKACFEALEYLYKNNWTIMIKSTNPNDLCVLRRSDVLNWVPTMPQSVPANGASSGSSAAMNMMAKMGWTGGGLGSSENKGLPSAIEVAPSNTFSKRGVGNTIYDRVSSDLISKLEELLEFYAQCNTIDEIVFPGIEFSAEEKKAVIQIGQKYGLKTCGTEYNKMNYVLVGRKFTGSDLVKFLELHGNCSNKYMLVKPDTFQVEMNIP</sequence>
<dbReference type="SMART" id="SM00443">
    <property type="entry name" value="G_patch"/>
    <property type="match status" value="1"/>
</dbReference>
<keyword evidence="3" id="KW-1185">Reference proteome</keyword>
<feature type="compositionally biased region" description="Basic and acidic residues" evidence="1">
    <location>
        <begin position="61"/>
        <end position="74"/>
    </location>
</feature>
<evidence type="ECO:0000256" key="1">
    <source>
        <dbReference type="SAM" id="MobiDB-lite"/>
    </source>
</evidence>
<feature type="region of interest" description="Disordered" evidence="1">
    <location>
        <begin position="232"/>
        <end position="252"/>
    </location>
</feature>
<dbReference type="SUPFAM" id="SSF54768">
    <property type="entry name" value="dsRNA-binding domain-like"/>
    <property type="match status" value="2"/>
</dbReference>
<dbReference type="AlphaFoldDB" id="A0A1S3HD10"/>
<accession>A0A1S3HD10</accession>
<dbReference type="RefSeq" id="XP_013383913.1">
    <property type="nucleotide sequence ID" value="XM_013528459.1"/>
</dbReference>
<feature type="region of interest" description="Disordered" evidence="1">
    <location>
        <begin position="1"/>
        <end position="88"/>
    </location>
</feature>
<feature type="compositionally biased region" description="Basic and acidic residues" evidence="1">
    <location>
        <begin position="233"/>
        <end position="251"/>
    </location>
</feature>
<dbReference type="Pfam" id="PF00035">
    <property type="entry name" value="dsrm"/>
    <property type="match status" value="1"/>
</dbReference>
<evidence type="ECO:0000313" key="3">
    <source>
        <dbReference type="Proteomes" id="UP000085678"/>
    </source>
</evidence>
<feature type="compositionally biased region" description="Low complexity" evidence="1">
    <location>
        <begin position="562"/>
        <end position="572"/>
    </location>
</feature>
<dbReference type="KEGG" id="lak:106154189"/>
<feature type="compositionally biased region" description="Basic and acidic residues" evidence="1">
    <location>
        <begin position="18"/>
        <end position="53"/>
    </location>
</feature>
<reference evidence="4" key="1">
    <citation type="submission" date="2025-08" db="UniProtKB">
        <authorList>
            <consortium name="RefSeq"/>
        </authorList>
    </citation>
    <scope>IDENTIFICATION</scope>
    <source>
        <tissue evidence="4">Gonads</tissue>
    </source>
</reference>
<evidence type="ECO:0000259" key="2">
    <source>
        <dbReference type="PROSITE" id="PS50174"/>
    </source>
</evidence>
<feature type="region of interest" description="Disordered" evidence="1">
    <location>
        <begin position="546"/>
        <end position="575"/>
    </location>
</feature>
<dbReference type="GeneID" id="106154189"/>
<name>A0A1S3HD10_LINAN</name>
<feature type="compositionally biased region" description="Polar residues" evidence="1">
    <location>
        <begin position="547"/>
        <end position="561"/>
    </location>
</feature>
<dbReference type="InterPro" id="IPR014720">
    <property type="entry name" value="dsRBD_dom"/>
</dbReference>
<dbReference type="InParanoid" id="A0A1S3HD10"/>
<dbReference type="STRING" id="7574.A0A1S3HD10"/>
<feature type="domain" description="G-patch" evidence="2">
    <location>
        <begin position="661"/>
        <end position="709"/>
    </location>
</feature>
<protein>
    <submittedName>
        <fullName evidence="4">Uncharacterized protein LOC106154189</fullName>
    </submittedName>
</protein>
<dbReference type="GO" id="GO:0003676">
    <property type="term" value="F:nucleic acid binding"/>
    <property type="evidence" value="ECO:0007669"/>
    <property type="project" value="InterPro"/>
</dbReference>
<dbReference type="Pfam" id="PF01585">
    <property type="entry name" value="G-patch"/>
    <property type="match status" value="1"/>
</dbReference>
<dbReference type="InterPro" id="IPR000467">
    <property type="entry name" value="G_patch_dom"/>
</dbReference>
<proteinExistence type="predicted"/>
<feature type="compositionally biased region" description="Acidic residues" evidence="1">
    <location>
        <begin position="1"/>
        <end position="10"/>
    </location>
</feature>